<gene>
    <name evidence="1" type="ORF">Airi02_058530</name>
</gene>
<comment type="caution">
    <text evidence="1">The sequence shown here is derived from an EMBL/GenBank/DDBJ whole genome shotgun (WGS) entry which is preliminary data.</text>
</comment>
<dbReference type="GO" id="GO:0003677">
    <property type="term" value="F:DNA binding"/>
    <property type="evidence" value="ECO:0007669"/>
    <property type="project" value="InterPro"/>
</dbReference>
<dbReference type="InterPro" id="IPR001387">
    <property type="entry name" value="Cro/C1-type_HTH"/>
</dbReference>
<proteinExistence type="predicted"/>
<dbReference type="InterPro" id="IPR010982">
    <property type="entry name" value="Lambda_DNA-bd_dom_sf"/>
</dbReference>
<dbReference type="AlphaFoldDB" id="A0A9W6W1Z8"/>
<evidence type="ECO:0000313" key="1">
    <source>
        <dbReference type="EMBL" id="GLY87924.1"/>
    </source>
</evidence>
<name>A0A9W6W1Z8_9ACTN</name>
<keyword evidence="2" id="KW-1185">Reference proteome</keyword>
<dbReference type="Gene3D" id="1.10.260.40">
    <property type="entry name" value="lambda repressor-like DNA-binding domains"/>
    <property type="match status" value="1"/>
</dbReference>
<sequence>MRPCATMCGMSERPPQRPEGELIERAQKLSGLSQRKAAPRAGISENRWRNIVSGYQTVSAGVYAPVTGPADTVARMARAVGVTAEQLDQAGREDAAEELRRLGPLEEPDAAGTTVTELAQRLARQEKITAQLVEETAELRRRLTEITGKDPLTPNVG</sequence>
<evidence type="ECO:0000313" key="2">
    <source>
        <dbReference type="Proteomes" id="UP001165074"/>
    </source>
</evidence>
<dbReference type="SUPFAM" id="SSF47413">
    <property type="entry name" value="lambda repressor-like DNA-binding domains"/>
    <property type="match status" value="1"/>
</dbReference>
<organism evidence="1 2">
    <name type="scientific">Actinoallomurus iriomotensis</name>
    <dbReference type="NCBI Taxonomy" id="478107"/>
    <lineage>
        <taxon>Bacteria</taxon>
        <taxon>Bacillati</taxon>
        <taxon>Actinomycetota</taxon>
        <taxon>Actinomycetes</taxon>
        <taxon>Streptosporangiales</taxon>
        <taxon>Thermomonosporaceae</taxon>
        <taxon>Actinoallomurus</taxon>
    </lineage>
</organism>
<protein>
    <submittedName>
        <fullName evidence="1">Uncharacterized protein</fullName>
    </submittedName>
</protein>
<dbReference type="CDD" id="cd00093">
    <property type="entry name" value="HTH_XRE"/>
    <property type="match status" value="1"/>
</dbReference>
<dbReference type="EMBL" id="BSTK01000009">
    <property type="protein sequence ID" value="GLY87924.1"/>
    <property type="molecule type" value="Genomic_DNA"/>
</dbReference>
<reference evidence="1" key="1">
    <citation type="submission" date="2023-03" db="EMBL/GenBank/DDBJ databases">
        <title>Actinoallomurus iriomotensis NBRC 103684.</title>
        <authorList>
            <person name="Ichikawa N."/>
            <person name="Sato H."/>
            <person name="Tonouchi N."/>
        </authorList>
    </citation>
    <scope>NUCLEOTIDE SEQUENCE</scope>
    <source>
        <strain evidence="1">NBRC 103684</strain>
    </source>
</reference>
<accession>A0A9W6W1Z8</accession>
<dbReference type="Proteomes" id="UP001165074">
    <property type="component" value="Unassembled WGS sequence"/>
</dbReference>